<dbReference type="AlphaFoldDB" id="A0A3G2CU25"/>
<dbReference type="OMA" id="GIFDYHH"/>
<dbReference type="InterPro" id="IPR014710">
    <property type="entry name" value="RmlC-like_jellyroll"/>
</dbReference>
<dbReference type="PIRSF" id="PIRSF019307">
    <property type="entry name" value="UCP019307"/>
    <property type="match status" value="1"/>
</dbReference>
<dbReference type="GeneID" id="1135086"/>
<dbReference type="Gene3D" id="2.60.120.10">
    <property type="entry name" value="Jelly Rolls"/>
    <property type="match status" value="1"/>
</dbReference>
<name>A0A3G2CU25_9HYPH</name>
<dbReference type="InterPro" id="IPR014500">
    <property type="entry name" value="UCP019307_cupin"/>
</dbReference>
<dbReference type="RefSeq" id="WP_010972731.1">
    <property type="nucleotide sequence ID" value="NZ_CP033023.1"/>
</dbReference>
<comment type="caution">
    <text evidence="1">The sequence shown here is derived from an EMBL/GenBank/DDBJ whole genome shotgun (WGS) entry which is preliminary data.</text>
</comment>
<proteinExistence type="predicted"/>
<evidence type="ECO:0000313" key="2">
    <source>
        <dbReference type="Proteomes" id="UP000198917"/>
    </source>
</evidence>
<dbReference type="EMBL" id="FNEW01000010">
    <property type="protein sequence ID" value="SDK51660.1"/>
    <property type="molecule type" value="Genomic_DNA"/>
</dbReference>
<dbReference type="Proteomes" id="UP000198917">
    <property type="component" value="Unassembled WGS sequence"/>
</dbReference>
<dbReference type="PANTHER" id="PTHR36448:SF2">
    <property type="entry name" value="CUPIN TYPE-1 DOMAIN-CONTAINING PROTEIN"/>
    <property type="match status" value="1"/>
</dbReference>
<dbReference type="CDD" id="cd02219">
    <property type="entry name" value="cupin_YjlB-like"/>
    <property type="match status" value="1"/>
</dbReference>
<evidence type="ECO:0000313" key="1">
    <source>
        <dbReference type="EMBL" id="SDK51660.1"/>
    </source>
</evidence>
<dbReference type="SUPFAM" id="SSF51182">
    <property type="entry name" value="RmlC-like cupins"/>
    <property type="match status" value="1"/>
</dbReference>
<accession>A0A3G2CU25</accession>
<dbReference type="InterPro" id="IPR011051">
    <property type="entry name" value="RmlC_Cupin_sf"/>
</dbReference>
<protein>
    <submittedName>
        <fullName evidence="1">Uncharacterized protein YjlB</fullName>
    </submittedName>
</protein>
<organism evidence="1 2">
    <name type="scientific">Agrobacterium fabrum</name>
    <dbReference type="NCBI Taxonomy" id="1176649"/>
    <lineage>
        <taxon>Bacteria</taxon>
        <taxon>Pseudomonadati</taxon>
        <taxon>Pseudomonadota</taxon>
        <taxon>Alphaproteobacteria</taxon>
        <taxon>Hyphomicrobiales</taxon>
        <taxon>Rhizobiaceae</taxon>
        <taxon>Rhizobium/Agrobacterium group</taxon>
        <taxon>Agrobacterium</taxon>
        <taxon>Agrobacterium tumefaciens complex</taxon>
    </lineage>
</organism>
<gene>
    <name evidence="1" type="ORF">SAMN05428983_5192</name>
</gene>
<dbReference type="InterPro" id="IPR047121">
    <property type="entry name" value="YjiB-like"/>
</dbReference>
<reference evidence="1 2" key="1">
    <citation type="submission" date="2016-10" db="EMBL/GenBank/DDBJ databases">
        <authorList>
            <person name="Varghese N."/>
            <person name="Submissions S."/>
        </authorList>
    </citation>
    <scope>NUCLEOTIDE SEQUENCE [LARGE SCALE GENOMIC DNA]</scope>
    <source>
        <strain evidence="1 2">PDC82</strain>
    </source>
</reference>
<dbReference type="PANTHER" id="PTHR36448">
    <property type="entry name" value="BLR7373 PROTEIN"/>
    <property type="match status" value="1"/>
</dbReference>
<sequence>MRTETHIFDAGDQIPNNQSFPVIIYRQVNSQPDTAAFEALFSRNGWTGIWRNGVFDYHHYHSGAHEVLGVGRGQATLQIGGADGQALEVTQGDCLILPAGTGHMRLKSSADFQVVGAYPPGQQADIQTSAPTEEMRARIKSLPKPETDPVNGVSGGLVELW</sequence>